<evidence type="ECO:0000313" key="2">
    <source>
        <dbReference type="EMBL" id="GMT20118.1"/>
    </source>
</evidence>
<evidence type="ECO:0000313" key="3">
    <source>
        <dbReference type="Proteomes" id="UP001432322"/>
    </source>
</evidence>
<sequence length="307" mass="34989">CVQDSWMRAILLGFNLIWEPSDELHKQCSLSYEIRGLREKDMFTNEAVMLKAYAHFLPPEQTRFLILAVRMGLAAHAVFFVAESASNLKISGRPTKIMEHYDHLGEDVVFDLYCQVLARSKYGGAPIRPHNFDIGDSCAKADFLTAFFRNAFSIDDDVEPNFSDAIDLEGFMKRTASSRDGYFFTGWSKLKEVPLEKSDKEVKNGQPPPKDLEIQSTSRSSLRISSETTDEETARMAAKWRQLMRDACRVILTERNCSFIGQLASLIVSMWRAGGDHARPSLPYHNYNTVIDIEERSRVVTVWEERG</sequence>
<dbReference type="AlphaFoldDB" id="A0AAV5VL53"/>
<comment type="caution">
    <text evidence="2">The sequence shown here is derived from an EMBL/GenBank/DDBJ whole genome shotgun (WGS) entry which is preliminary data.</text>
</comment>
<gene>
    <name evidence="2" type="ORF">PFISCL1PPCAC_11415</name>
</gene>
<keyword evidence="3" id="KW-1185">Reference proteome</keyword>
<dbReference type="EMBL" id="BTSY01000003">
    <property type="protein sequence ID" value="GMT20118.1"/>
    <property type="molecule type" value="Genomic_DNA"/>
</dbReference>
<name>A0AAV5VL53_9BILA</name>
<feature type="region of interest" description="Disordered" evidence="1">
    <location>
        <begin position="197"/>
        <end position="230"/>
    </location>
</feature>
<protein>
    <submittedName>
        <fullName evidence="2">Uncharacterized protein</fullName>
    </submittedName>
</protein>
<organism evidence="2 3">
    <name type="scientific">Pristionchus fissidentatus</name>
    <dbReference type="NCBI Taxonomy" id="1538716"/>
    <lineage>
        <taxon>Eukaryota</taxon>
        <taxon>Metazoa</taxon>
        <taxon>Ecdysozoa</taxon>
        <taxon>Nematoda</taxon>
        <taxon>Chromadorea</taxon>
        <taxon>Rhabditida</taxon>
        <taxon>Rhabditina</taxon>
        <taxon>Diplogasteromorpha</taxon>
        <taxon>Diplogasteroidea</taxon>
        <taxon>Neodiplogasteridae</taxon>
        <taxon>Pristionchus</taxon>
    </lineage>
</organism>
<feature type="non-terminal residue" evidence="2">
    <location>
        <position position="1"/>
    </location>
</feature>
<evidence type="ECO:0000256" key="1">
    <source>
        <dbReference type="SAM" id="MobiDB-lite"/>
    </source>
</evidence>
<feature type="compositionally biased region" description="Low complexity" evidence="1">
    <location>
        <begin position="216"/>
        <end position="227"/>
    </location>
</feature>
<accession>A0AAV5VL53</accession>
<proteinExistence type="predicted"/>
<dbReference type="Proteomes" id="UP001432322">
    <property type="component" value="Unassembled WGS sequence"/>
</dbReference>
<reference evidence="2" key="1">
    <citation type="submission" date="2023-10" db="EMBL/GenBank/DDBJ databases">
        <title>Genome assembly of Pristionchus species.</title>
        <authorList>
            <person name="Yoshida K."/>
            <person name="Sommer R.J."/>
        </authorList>
    </citation>
    <scope>NUCLEOTIDE SEQUENCE</scope>
    <source>
        <strain evidence="2">RS5133</strain>
    </source>
</reference>